<dbReference type="Proteomes" id="UP000593577">
    <property type="component" value="Unassembled WGS sequence"/>
</dbReference>
<keyword evidence="2" id="KW-1185">Reference proteome</keyword>
<dbReference type="EMBL" id="JABFAA010000008">
    <property type="protein sequence ID" value="MBA0688979.1"/>
    <property type="molecule type" value="Genomic_DNA"/>
</dbReference>
<organism evidence="1 2">
    <name type="scientific">Gossypium aridum</name>
    <name type="common">American cotton</name>
    <name type="synonym">Erioxylum aridum</name>
    <dbReference type="NCBI Taxonomy" id="34290"/>
    <lineage>
        <taxon>Eukaryota</taxon>
        <taxon>Viridiplantae</taxon>
        <taxon>Streptophyta</taxon>
        <taxon>Embryophyta</taxon>
        <taxon>Tracheophyta</taxon>
        <taxon>Spermatophyta</taxon>
        <taxon>Magnoliopsida</taxon>
        <taxon>eudicotyledons</taxon>
        <taxon>Gunneridae</taxon>
        <taxon>Pentapetalae</taxon>
        <taxon>rosids</taxon>
        <taxon>malvids</taxon>
        <taxon>Malvales</taxon>
        <taxon>Malvaceae</taxon>
        <taxon>Malvoideae</taxon>
        <taxon>Gossypium</taxon>
    </lineage>
</organism>
<dbReference type="AlphaFoldDB" id="A0A7J8XQI5"/>
<comment type="caution">
    <text evidence="1">The sequence shown here is derived from an EMBL/GenBank/DDBJ whole genome shotgun (WGS) entry which is preliminary data.</text>
</comment>
<evidence type="ECO:0000313" key="2">
    <source>
        <dbReference type="Proteomes" id="UP000593577"/>
    </source>
</evidence>
<accession>A0A7J8XQI5</accession>
<proteinExistence type="predicted"/>
<reference evidence="1 2" key="1">
    <citation type="journal article" date="2019" name="Genome Biol. Evol.">
        <title>Insights into the evolution of the New World diploid cottons (Gossypium, subgenus Houzingenia) based on genome sequencing.</title>
        <authorList>
            <person name="Grover C.E."/>
            <person name="Arick M.A. 2nd"/>
            <person name="Thrash A."/>
            <person name="Conover J.L."/>
            <person name="Sanders W.S."/>
            <person name="Peterson D.G."/>
            <person name="Frelichowski J.E."/>
            <person name="Scheffler J.A."/>
            <person name="Scheffler B.E."/>
            <person name="Wendel J.F."/>
        </authorList>
    </citation>
    <scope>NUCLEOTIDE SEQUENCE [LARGE SCALE GENOMIC DNA]</scope>
    <source>
        <strain evidence="1">185</strain>
        <tissue evidence="1">Leaf</tissue>
    </source>
</reference>
<evidence type="ECO:0000313" key="1">
    <source>
        <dbReference type="EMBL" id="MBA0688979.1"/>
    </source>
</evidence>
<gene>
    <name evidence="1" type="ORF">Goari_006731</name>
</gene>
<protein>
    <submittedName>
        <fullName evidence="1">Uncharacterized protein</fullName>
    </submittedName>
</protein>
<name>A0A7J8XQI5_GOSAI</name>
<sequence>MRRKKFYNSNLSHKQEERLGFFN</sequence>